<evidence type="ECO:0000313" key="2">
    <source>
        <dbReference type="Proteomes" id="UP001224682"/>
    </source>
</evidence>
<proteinExistence type="predicted"/>
<comment type="caution">
    <text evidence="1">The sequence shown here is derived from an EMBL/GenBank/DDBJ whole genome shotgun (WGS) entry which is preliminary data.</text>
</comment>
<sequence>MKWLDRALSAGLMVAFLVAAYGQYRNREEIDGLMVANASLIMALSRAAASAQRSCGGRSL</sequence>
<evidence type="ECO:0000313" key="1">
    <source>
        <dbReference type="EMBL" id="MDQ0305286.1"/>
    </source>
</evidence>
<organism evidence="1 2">
    <name type="scientific">Ancylobacter polymorphus</name>
    <dbReference type="NCBI Taxonomy" id="223390"/>
    <lineage>
        <taxon>Bacteria</taxon>
        <taxon>Pseudomonadati</taxon>
        <taxon>Pseudomonadota</taxon>
        <taxon>Alphaproteobacteria</taxon>
        <taxon>Hyphomicrobiales</taxon>
        <taxon>Xanthobacteraceae</taxon>
        <taxon>Ancylobacter</taxon>
    </lineage>
</organism>
<dbReference type="RefSeq" id="WP_307023198.1">
    <property type="nucleotide sequence ID" value="NZ_JAUSUI010000013.1"/>
</dbReference>
<accession>A0ABU0BHN0</accession>
<keyword evidence="2" id="KW-1185">Reference proteome</keyword>
<protein>
    <submittedName>
        <fullName evidence="1">Uncharacterized protein</fullName>
    </submittedName>
</protein>
<gene>
    <name evidence="1" type="ORF">J2S75_004338</name>
</gene>
<dbReference type="Proteomes" id="UP001224682">
    <property type="component" value="Unassembled WGS sequence"/>
</dbReference>
<name>A0ABU0BHN0_9HYPH</name>
<reference evidence="1 2" key="1">
    <citation type="submission" date="2023-07" db="EMBL/GenBank/DDBJ databases">
        <title>Genomic Encyclopedia of Type Strains, Phase IV (KMG-IV): sequencing the most valuable type-strain genomes for metagenomic binning, comparative biology and taxonomic classification.</title>
        <authorList>
            <person name="Goeker M."/>
        </authorList>
    </citation>
    <scope>NUCLEOTIDE SEQUENCE [LARGE SCALE GENOMIC DNA]</scope>
    <source>
        <strain evidence="1 2">DSM 2457</strain>
    </source>
</reference>
<dbReference type="EMBL" id="JAUSUI010000013">
    <property type="protein sequence ID" value="MDQ0305286.1"/>
    <property type="molecule type" value="Genomic_DNA"/>
</dbReference>